<dbReference type="Pfam" id="PF21806">
    <property type="entry name" value="DUF6879"/>
    <property type="match status" value="1"/>
</dbReference>
<evidence type="ECO:0000313" key="4">
    <source>
        <dbReference type="Proteomes" id="UP000766698"/>
    </source>
</evidence>
<feature type="domain" description="DUF6879" evidence="2">
    <location>
        <begin position="21"/>
        <end position="189"/>
    </location>
</feature>
<evidence type="ECO:0000259" key="2">
    <source>
        <dbReference type="Pfam" id="PF21806"/>
    </source>
</evidence>
<keyword evidence="4" id="KW-1185">Reference proteome</keyword>
<feature type="compositionally biased region" description="Polar residues" evidence="1">
    <location>
        <begin position="206"/>
        <end position="216"/>
    </location>
</feature>
<gene>
    <name evidence="3" type="ORF">GL263_01430</name>
</gene>
<reference evidence="4" key="1">
    <citation type="journal article" date="2020" name="Syst. Appl. Microbiol.">
        <title>Streptomyces alkaliterrae sp. nov., isolated from an alkaline soil, and emended descriptions of Streptomyces alkaliphilus, Streptomyces calidiresistens and Streptomyces durbertensis.</title>
        <authorList>
            <person name="Swiecimska M."/>
            <person name="Golinska P."/>
            <person name="Nouioui I."/>
            <person name="Wypij M."/>
            <person name="Rai M."/>
            <person name="Sangal V."/>
            <person name="Goodfellow M."/>
        </authorList>
    </citation>
    <scope>NUCLEOTIDE SEQUENCE [LARGE SCALE GENOMIC DNA]</scope>
    <source>
        <strain evidence="4">DSM 104538</strain>
    </source>
</reference>
<name>A0ABR6EA80_9ACTN</name>
<sequence>MFDSFPSGASERMDRPNYHADFKRVYHSGIGFLNKLERGQHFKERGFDSWEAFAAGDWPSALALADQRRDDYAEELQRAARLGVSHRRLRVVEFPITPYVQWEFFVLRVRVDLGDDIKVLDARRISDIEKNRPVPEVVILGDVAMYEVVYDRDGNADGANRFTDRSLIRKTSTGFDALYESGEDFHDFFDREIVPLPPPQGPGVQTHSPGSRRSPE</sequence>
<dbReference type="Proteomes" id="UP000766698">
    <property type="component" value="Unassembled WGS sequence"/>
</dbReference>
<accession>A0ABR6EA80</accession>
<feature type="region of interest" description="Disordered" evidence="1">
    <location>
        <begin position="195"/>
        <end position="216"/>
    </location>
</feature>
<evidence type="ECO:0000313" key="3">
    <source>
        <dbReference type="EMBL" id="MBB1242246.1"/>
    </source>
</evidence>
<dbReference type="RefSeq" id="WP_182853673.1">
    <property type="nucleotide sequence ID" value="NZ_WMLF01000010.1"/>
</dbReference>
<dbReference type="InterPro" id="IPR049244">
    <property type="entry name" value="DUF6879"/>
</dbReference>
<comment type="caution">
    <text evidence="3">The sequence shown here is derived from an EMBL/GenBank/DDBJ whole genome shotgun (WGS) entry which is preliminary data.</text>
</comment>
<evidence type="ECO:0000256" key="1">
    <source>
        <dbReference type="SAM" id="MobiDB-lite"/>
    </source>
</evidence>
<dbReference type="EMBL" id="WMLF01000010">
    <property type="protein sequence ID" value="MBB1242246.1"/>
    <property type="molecule type" value="Genomic_DNA"/>
</dbReference>
<protein>
    <recommendedName>
        <fullName evidence="2">DUF6879 domain-containing protein</fullName>
    </recommendedName>
</protein>
<organism evidence="3 4">
    <name type="scientific">Streptomyces durbertensis</name>
    <dbReference type="NCBI Taxonomy" id="2448886"/>
    <lineage>
        <taxon>Bacteria</taxon>
        <taxon>Bacillati</taxon>
        <taxon>Actinomycetota</taxon>
        <taxon>Actinomycetes</taxon>
        <taxon>Kitasatosporales</taxon>
        <taxon>Streptomycetaceae</taxon>
        <taxon>Streptomyces</taxon>
    </lineage>
</organism>
<proteinExistence type="predicted"/>